<dbReference type="GO" id="GO:0005524">
    <property type="term" value="F:ATP binding"/>
    <property type="evidence" value="ECO:0007669"/>
    <property type="project" value="UniProtKB-KW"/>
</dbReference>
<dbReference type="InterPro" id="IPR045562">
    <property type="entry name" value="RecG_dom3_C"/>
</dbReference>
<keyword evidence="6" id="KW-0238">DNA-binding</keyword>
<dbReference type="SMART" id="SM00490">
    <property type="entry name" value="HELICc"/>
    <property type="match status" value="1"/>
</dbReference>
<organism evidence="12 13">
    <name type="scientific">Rubinisphaera brasiliensis (strain ATCC 49424 / DSM 5305 / JCM 21570 / IAM 15109 / NBRC 103401 / IFAM 1448)</name>
    <name type="common">Planctomyces brasiliensis</name>
    <dbReference type="NCBI Taxonomy" id="756272"/>
    <lineage>
        <taxon>Bacteria</taxon>
        <taxon>Pseudomonadati</taxon>
        <taxon>Planctomycetota</taxon>
        <taxon>Planctomycetia</taxon>
        <taxon>Planctomycetales</taxon>
        <taxon>Planctomycetaceae</taxon>
        <taxon>Rubinisphaera</taxon>
    </lineage>
</organism>
<dbReference type="GO" id="GO:0016787">
    <property type="term" value="F:hydrolase activity"/>
    <property type="evidence" value="ECO:0007669"/>
    <property type="project" value="UniProtKB-KW"/>
</dbReference>
<dbReference type="Pfam" id="PF17191">
    <property type="entry name" value="RecG_wedge"/>
    <property type="match status" value="1"/>
</dbReference>
<dbReference type="PANTHER" id="PTHR47964">
    <property type="entry name" value="ATP-DEPENDENT DNA HELICASE HOMOLOG RECG, CHLOROPLASTIC"/>
    <property type="match status" value="1"/>
</dbReference>
<evidence type="ECO:0000256" key="4">
    <source>
        <dbReference type="ARBA" id="ARBA00022806"/>
    </source>
</evidence>
<dbReference type="Pfam" id="PF00270">
    <property type="entry name" value="DEAD"/>
    <property type="match status" value="1"/>
</dbReference>
<dbReference type="CDD" id="cd04488">
    <property type="entry name" value="RecG_wedge_OBF"/>
    <property type="match status" value="1"/>
</dbReference>
<dbReference type="InterPro" id="IPR011545">
    <property type="entry name" value="DEAD/DEAH_box_helicase_dom"/>
</dbReference>
<reference evidence="13" key="1">
    <citation type="submission" date="2011-02" db="EMBL/GenBank/DDBJ databases">
        <title>The complete genome of Planctomyces brasiliensis DSM 5305.</title>
        <authorList>
            <person name="Lucas S."/>
            <person name="Copeland A."/>
            <person name="Lapidus A."/>
            <person name="Bruce D."/>
            <person name="Goodwin L."/>
            <person name="Pitluck S."/>
            <person name="Kyrpides N."/>
            <person name="Mavromatis K."/>
            <person name="Pagani I."/>
            <person name="Ivanova N."/>
            <person name="Ovchinnikova G."/>
            <person name="Lu M."/>
            <person name="Detter J.C."/>
            <person name="Han C."/>
            <person name="Land M."/>
            <person name="Hauser L."/>
            <person name="Markowitz V."/>
            <person name="Cheng J.-F."/>
            <person name="Hugenholtz P."/>
            <person name="Woyke T."/>
            <person name="Wu D."/>
            <person name="Tindall B."/>
            <person name="Pomrenke H.G."/>
            <person name="Brambilla E."/>
            <person name="Klenk H.-P."/>
            <person name="Eisen J.A."/>
        </authorList>
    </citation>
    <scope>NUCLEOTIDE SEQUENCE [LARGE SCALE GENOMIC DNA]</scope>
    <source>
        <strain evidence="13">ATCC 49424 / DSM 5305 / JCM 21570 / NBRC 103401 / IFAM 1448</strain>
    </source>
</reference>
<dbReference type="SUPFAM" id="SSF50249">
    <property type="entry name" value="Nucleic acid-binding proteins"/>
    <property type="match status" value="1"/>
</dbReference>
<dbReference type="InterPro" id="IPR012340">
    <property type="entry name" value="NA-bd_OB-fold"/>
</dbReference>
<dbReference type="GO" id="GO:0003677">
    <property type="term" value="F:DNA binding"/>
    <property type="evidence" value="ECO:0007669"/>
    <property type="project" value="UniProtKB-KW"/>
</dbReference>
<dbReference type="NCBIfam" id="NF008165">
    <property type="entry name" value="PRK10917.1-3"/>
    <property type="match status" value="1"/>
</dbReference>
<feature type="domain" description="Helicase C-terminal" evidence="11">
    <location>
        <begin position="470"/>
        <end position="634"/>
    </location>
</feature>
<dbReference type="NCBIfam" id="NF008168">
    <property type="entry name" value="PRK10917.2-2"/>
    <property type="match status" value="1"/>
</dbReference>
<dbReference type="SUPFAM" id="SSF52540">
    <property type="entry name" value="P-loop containing nucleoside triphosphate hydrolases"/>
    <property type="match status" value="1"/>
</dbReference>
<gene>
    <name evidence="12" type="ordered locus">Plabr_1073</name>
</gene>
<dbReference type="OrthoDB" id="9804325at2"/>
<evidence type="ECO:0000256" key="7">
    <source>
        <dbReference type="ARBA" id="ARBA00023204"/>
    </source>
</evidence>
<dbReference type="HOGENOM" id="CLU_005122_7_1_0"/>
<dbReference type="KEGG" id="pbs:Plabr_1073"/>
<dbReference type="Gene3D" id="3.40.50.300">
    <property type="entry name" value="P-loop containing nucleotide triphosphate hydrolases"/>
    <property type="match status" value="2"/>
</dbReference>
<keyword evidence="5" id="KW-0067">ATP-binding</keyword>
<keyword evidence="3" id="KW-0378">Hydrolase</keyword>
<dbReference type="eggNOG" id="COG1200">
    <property type="taxonomic scope" value="Bacteria"/>
</dbReference>
<evidence type="ECO:0000313" key="13">
    <source>
        <dbReference type="Proteomes" id="UP000006860"/>
    </source>
</evidence>
<dbReference type="Pfam" id="PF19833">
    <property type="entry name" value="RecG_dom3_C"/>
    <property type="match status" value="1"/>
</dbReference>
<dbReference type="GO" id="GO:0003678">
    <property type="term" value="F:DNA helicase activity"/>
    <property type="evidence" value="ECO:0007669"/>
    <property type="project" value="TreeGrafter"/>
</dbReference>
<keyword evidence="2" id="KW-0227">DNA damage</keyword>
<evidence type="ECO:0000313" key="12">
    <source>
        <dbReference type="EMBL" id="ADY58691.1"/>
    </source>
</evidence>
<feature type="domain" description="Helicase ATP-binding" evidence="10">
    <location>
        <begin position="289"/>
        <end position="450"/>
    </location>
</feature>
<dbReference type="InterPro" id="IPR027417">
    <property type="entry name" value="P-loop_NTPase"/>
</dbReference>
<evidence type="ECO:0000259" key="10">
    <source>
        <dbReference type="PROSITE" id="PS51192"/>
    </source>
</evidence>
<keyword evidence="9" id="KW-0175">Coiled coil</keyword>
<dbReference type="Pfam" id="PF00271">
    <property type="entry name" value="Helicase_C"/>
    <property type="match status" value="1"/>
</dbReference>
<accession>F0SK02</accession>
<dbReference type="AlphaFoldDB" id="F0SK02"/>
<dbReference type="STRING" id="756272.Plabr_1073"/>
<evidence type="ECO:0000256" key="6">
    <source>
        <dbReference type="ARBA" id="ARBA00023125"/>
    </source>
</evidence>
<feature type="coiled-coil region" evidence="9">
    <location>
        <begin position="597"/>
        <end position="624"/>
    </location>
</feature>
<keyword evidence="7" id="KW-0234">DNA repair</keyword>
<dbReference type="Proteomes" id="UP000006860">
    <property type="component" value="Chromosome"/>
</dbReference>
<evidence type="ECO:0000256" key="2">
    <source>
        <dbReference type="ARBA" id="ARBA00022763"/>
    </source>
</evidence>
<proteinExistence type="predicted"/>
<dbReference type="RefSeq" id="WP_013627424.1">
    <property type="nucleotide sequence ID" value="NC_015174.1"/>
</dbReference>
<sequence>MNDAVPETEDLHDDIPLLDRPLRYVRGVGPARAALLSNLGLETVSDLLWYLPKDVLDLSELSKVSELTDDKIHTVRGQVLDVETKMLLRGRNLTAAVMRAEDGLIRGVWFNQPWMRSKLNTEAYVLWAAKPKFRDGRWEMSNPRLQWLDADADDAVGEVLPKYGLTEGLKLEGLRRMIAGVLELIPGHVEDVLPERFRVHYKLPGLEESLKQLHRPDTLEQYQQARRRIVFEEQLTFQLGLALRRRVRQTTERAPAIPITPKVDARIRRLFPFELTNGQEQAIAEITADLALTQPMHRLLQADVGAGKTVVAAYAMLAAVAAGYQAILMAPTELLARQHKQTLDAALKHSRVKRGLLTGTLTAAERRGMLDDIASGKMQLVVGTQALIQKDVNFHQLGLAVIDEQHKFGVAQRSSFTGSTIAPHVLVMTATPIPRSLCLTQYGDLDLSVMKDLPPGRQSVVTSRVTTPAVANKAWSFVQEKLTGGRQAYVVCPYVDSTEADAPAGAEQTYREMQQRFPDLKVGLVHGQMDRRQQQLVMADFREGEIQMLVATSVIEVGVDVPNASLMVILDAHQFGLSQLHQLRGRIGRGSFQGYCFLFSEAENSEAQERLRALEETNNGFEIAEADFALRGPGNVLGTEQHGSLPLRSNLLTTDEKLLLETRGAAQRMVDRGTIDKDEFAPLKNAILDRYGDQLQLPRTG</sequence>
<dbReference type="GO" id="GO:0006281">
    <property type="term" value="P:DNA repair"/>
    <property type="evidence" value="ECO:0007669"/>
    <property type="project" value="UniProtKB-KW"/>
</dbReference>
<evidence type="ECO:0000256" key="5">
    <source>
        <dbReference type="ARBA" id="ARBA00022840"/>
    </source>
</evidence>
<evidence type="ECO:0000259" key="11">
    <source>
        <dbReference type="PROSITE" id="PS51194"/>
    </source>
</evidence>
<dbReference type="InterPro" id="IPR033454">
    <property type="entry name" value="RecG_wedge"/>
</dbReference>
<dbReference type="InterPro" id="IPR014001">
    <property type="entry name" value="Helicase_ATP-bd"/>
</dbReference>
<dbReference type="SMART" id="SM00487">
    <property type="entry name" value="DEXDc"/>
    <property type="match status" value="1"/>
</dbReference>
<evidence type="ECO:0000256" key="9">
    <source>
        <dbReference type="SAM" id="Coils"/>
    </source>
</evidence>
<name>F0SK02_RUBBR</name>
<keyword evidence="13" id="KW-1185">Reference proteome</keyword>
<dbReference type="PROSITE" id="PS51194">
    <property type="entry name" value="HELICASE_CTER"/>
    <property type="match status" value="1"/>
</dbReference>
<evidence type="ECO:0000256" key="1">
    <source>
        <dbReference type="ARBA" id="ARBA00022741"/>
    </source>
</evidence>
<evidence type="ECO:0000256" key="8">
    <source>
        <dbReference type="ARBA" id="ARBA00049819"/>
    </source>
</evidence>
<dbReference type="InterPro" id="IPR047112">
    <property type="entry name" value="RecG/Mfd"/>
</dbReference>
<dbReference type="PROSITE" id="PS51192">
    <property type="entry name" value="HELICASE_ATP_BIND_1"/>
    <property type="match status" value="1"/>
</dbReference>
<keyword evidence="1" id="KW-0547">Nucleotide-binding</keyword>
<keyword evidence="4 12" id="KW-0347">Helicase</keyword>
<protein>
    <recommendedName>
        <fullName evidence="8">Probable DNA 3'-5' helicase RecG</fullName>
    </recommendedName>
</protein>
<dbReference type="EMBL" id="CP002546">
    <property type="protein sequence ID" value="ADY58691.1"/>
    <property type="molecule type" value="Genomic_DNA"/>
</dbReference>
<dbReference type="PANTHER" id="PTHR47964:SF1">
    <property type="entry name" value="ATP-DEPENDENT DNA HELICASE HOMOLOG RECG, CHLOROPLASTIC"/>
    <property type="match status" value="1"/>
</dbReference>
<dbReference type="InterPro" id="IPR001650">
    <property type="entry name" value="Helicase_C-like"/>
</dbReference>
<evidence type="ECO:0000256" key="3">
    <source>
        <dbReference type="ARBA" id="ARBA00022801"/>
    </source>
</evidence>
<dbReference type="Gene3D" id="2.40.50.140">
    <property type="entry name" value="Nucleic acid-binding proteins"/>
    <property type="match status" value="1"/>
</dbReference>